<reference evidence="2 3" key="1">
    <citation type="submission" date="2019-07" db="EMBL/GenBank/DDBJ databases">
        <title>Whole genome shotgun sequence of Chitinophaga cymbidii NBRC 109752.</title>
        <authorList>
            <person name="Hosoyama A."/>
            <person name="Uohara A."/>
            <person name="Ohji S."/>
            <person name="Ichikawa N."/>
        </authorList>
    </citation>
    <scope>NUCLEOTIDE SEQUENCE [LARGE SCALE GENOMIC DNA]</scope>
    <source>
        <strain evidence="2 3">NBRC 109752</strain>
    </source>
</reference>
<dbReference type="EMBL" id="BKAU01000001">
    <property type="protein sequence ID" value="GEP94197.1"/>
    <property type="molecule type" value="Genomic_DNA"/>
</dbReference>
<organism evidence="2 3">
    <name type="scientific">Chitinophaga cymbidii</name>
    <dbReference type="NCBI Taxonomy" id="1096750"/>
    <lineage>
        <taxon>Bacteria</taxon>
        <taxon>Pseudomonadati</taxon>
        <taxon>Bacteroidota</taxon>
        <taxon>Chitinophagia</taxon>
        <taxon>Chitinophagales</taxon>
        <taxon>Chitinophagaceae</taxon>
        <taxon>Chitinophaga</taxon>
    </lineage>
</organism>
<feature type="transmembrane region" description="Helical" evidence="1">
    <location>
        <begin position="30"/>
        <end position="45"/>
    </location>
</feature>
<evidence type="ECO:0000313" key="3">
    <source>
        <dbReference type="Proteomes" id="UP000321436"/>
    </source>
</evidence>
<dbReference type="Proteomes" id="UP000321436">
    <property type="component" value="Unassembled WGS sequence"/>
</dbReference>
<dbReference type="OrthoDB" id="680583at2"/>
<dbReference type="AlphaFoldDB" id="A0A512RES0"/>
<accession>A0A512RES0</accession>
<evidence type="ECO:0000313" key="2">
    <source>
        <dbReference type="EMBL" id="GEP94197.1"/>
    </source>
</evidence>
<feature type="transmembrane region" description="Helical" evidence="1">
    <location>
        <begin position="86"/>
        <end position="108"/>
    </location>
</feature>
<dbReference type="RefSeq" id="WP_146857685.1">
    <property type="nucleotide sequence ID" value="NZ_BKAU01000001.1"/>
</dbReference>
<proteinExistence type="predicted"/>
<feature type="transmembrane region" description="Helical" evidence="1">
    <location>
        <begin position="7"/>
        <end position="24"/>
    </location>
</feature>
<sequence>MKKELIFLHYLPCCYFILCAAGMLWGAFNYSTIVLLLIFSALLFFRRTYARMTAGGLMMFVSIFMFLALADEAADMREAGKNAGDLLLGGILVIGGAFVMSVLLLLPLSHFSKDKGRDMYLVTL</sequence>
<keyword evidence="1" id="KW-0812">Transmembrane</keyword>
<keyword evidence="1" id="KW-1133">Transmembrane helix</keyword>
<keyword evidence="1" id="KW-0472">Membrane</keyword>
<gene>
    <name evidence="2" type="ORF">CCY01nite_04570</name>
</gene>
<name>A0A512RES0_9BACT</name>
<keyword evidence="3" id="KW-1185">Reference proteome</keyword>
<protein>
    <submittedName>
        <fullName evidence="2">Uncharacterized protein</fullName>
    </submittedName>
</protein>
<comment type="caution">
    <text evidence="2">The sequence shown here is derived from an EMBL/GenBank/DDBJ whole genome shotgun (WGS) entry which is preliminary data.</text>
</comment>
<feature type="transmembrane region" description="Helical" evidence="1">
    <location>
        <begin position="52"/>
        <end position="70"/>
    </location>
</feature>
<evidence type="ECO:0000256" key="1">
    <source>
        <dbReference type="SAM" id="Phobius"/>
    </source>
</evidence>